<dbReference type="OrthoDB" id="2020070at2759"/>
<reference evidence="2" key="1">
    <citation type="submission" date="2022-11" db="EMBL/GenBank/DDBJ databases">
        <authorList>
            <person name="Petersen C."/>
        </authorList>
    </citation>
    <scope>NUCLEOTIDE SEQUENCE</scope>
    <source>
        <strain evidence="2">IBT 30761</strain>
    </source>
</reference>
<evidence type="ECO:0000313" key="2">
    <source>
        <dbReference type="EMBL" id="KAJ5098180.1"/>
    </source>
</evidence>
<dbReference type="GeneID" id="81356654"/>
<evidence type="ECO:0000259" key="1">
    <source>
        <dbReference type="PROSITE" id="PS51186"/>
    </source>
</evidence>
<dbReference type="InterPro" id="IPR000182">
    <property type="entry name" value="GNAT_dom"/>
</dbReference>
<keyword evidence="3" id="KW-1185">Reference proteome</keyword>
<proteinExistence type="predicted"/>
<dbReference type="PROSITE" id="PS51186">
    <property type="entry name" value="GNAT"/>
    <property type="match status" value="1"/>
</dbReference>
<comment type="caution">
    <text evidence="2">The sequence shown here is derived from an EMBL/GenBank/DDBJ whole genome shotgun (WGS) entry which is preliminary data.</text>
</comment>
<dbReference type="PANTHER" id="PTHR34815:SF4">
    <property type="entry name" value="N-ACETYLTRANSFERASE DOMAIN-CONTAINING PROTEIN"/>
    <property type="match status" value="1"/>
</dbReference>
<dbReference type="Gene3D" id="3.40.630.30">
    <property type="match status" value="1"/>
</dbReference>
<accession>A0A9W9FDE8</accession>
<gene>
    <name evidence="2" type="ORF">N7532_005181</name>
</gene>
<dbReference type="AlphaFoldDB" id="A0A9W9FDE8"/>
<dbReference type="RefSeq" id="XP_056473834.1">
    <property type="nucleotide sequence ID" value="XM_056617675.1"/>
</dbReference>
<dbReference type="GO" id="GO:0016747">
    <property type="term" value="F:acyltransferase activity, transferring groups other than amino-acyl groups"/>
    <property type="evidence" value="ECO:0007669"/>
    <property type="project" value="InterPro"/>
</dbReference>
<name>A0A9W9FDE8_9EURO</name>
<dbReference type="Proteomes" id="UP001149074">
    <property type="component" value="Unassembled WGS sequence"/>
</dbReference>
<dbReference type="PANTHER" id="PTHR34815">
    <property type="entry name" value="LYSINE ACETYLTRANSFERASE"/>
    <property type="match status" value="1"/>
</dbReference>
<feature type="domain" description="N-acetyltransferase" evidence="1">
    <location>
        <begin position="17"/>
        <end position="195"/>
    </location>
</feature>
<reference evidence="2" key="2">
    <citation type="journal article" date="2023" name="IMA Fungus">
        <title>Comparative genomic study of the Penicillium genus elucidates a diverse pangenome and 15 lateral gene transfer events.</title>
        <authorList>
            <person name="Petersen C."/>
            <person name="Sorensen T."/>
            <person name="Nielsen M.R."/>
            <person name="Sondergaard T.E."/>
            <person name="Sorensen J.L."/>
            <person name="Fitzpatrick D.A."/>
            <person name="Frisvad J.C."/>
            <person name="Nielsen K.L."/>
        </authorList>
    </citation>
    <scope>NUCLEOTIDE SEQUENCE</scope>
    <source>
        <strain evidence="2">IBT 30761</strain>
    </source>
</reference>
<dbReference type="EMBL" id="JAPQKI010000005">
    <property type="protein sequence ID" value="KAJ5098180.1"/>
    <property type="molecule type" value="Genomic_DNA"/>
</dbReference>
<dbReference type="InterPro" id="IPR016181">
    <property type="entry name" value="Acyl_CoA_acyltransferase"/>
</dbReference>
<dbReference type="InterPro" id="IPR053013">
    <property type="entry name" value="LAT"/>
</dbReference>
<dbReference type="Pfam" id="PF22998">
    <property type="entry name" value="GNAT_LYC1-like"/>
    <property type="match status" value="1"/>
</dbReference>
<protein>
    <recommendedName>
        <fullName evidence="1">N-acetyltransferase domain-containing protein</fullName>
    </recommendedName>
</protein>
<dbReference type="Pfam" id="PF13508">
    <property type="entry name" value="Acetyltransf_7"/>
    <property type="match status" value="1"/>
</dbReference>
<organism evidence="2 3">
    <name type="scientific">Penicillium argentinense</name>
    <dbReference type="NCBI Taxonomy" id="1131581"/>
    <lineage>
        <taxon>Eukaryota</taxon>
        <taxon>Fungi</taxon>
        <taxon>Dikarya</taxon>
        <taxon>Ascomycota</taxon>
        <taxon>Pezizomycotina</taxon>
        <taxon>Eurotiomycetes</taxon>
        <taxon>Eurotiomycetidae</taxon>
        <taxon>Eurotiales</taxon>
        <taxon>Aspergillaceae</taxon>
        <taxon>Penicillium</taxon>
    </lineage>
</organism>
<sequence length="387" mass="44144">MIAADVPSLPAGDSPDLILVPATPHERIESIKLNSVAWKGPLNLESYIAREDHLYNQRLTRENLTCWILVDRNEPEGERTILSSCETYRKKALLAHNGTVEDVKTHGIGSVYCRPEFRGKGYAKRMLEELSRRLDTWQMEKESRGQSLFTILFSDIGKKFYAQFGWRPFQSSHMSLPAVAREVLNGAVENSKTRALLAEDIKNSMCDDVTLAKVRECMQIASQSPGAKIAIIPDFDHFIWHWAREEFYTEKLLAHRAPPTIKGAGDDQARVYCAWNRNFGETPENNVLYILRWVYDDPKSAAEEQVLIEAMAGILRRAQLEAHEWNMSKVEFWNPSPLLEKAVSLLDPKAELVHREESSIASLRWTGADQGLGKNVTWLLNEKFTWC</sequence>
<dbReference type="InterPro" id="IPR055100">
    <property type="entry name" value="GNAT_LYC1-like"/>
</dbReference>
<dbReference type="SUPFAM" id="SSF55729">
    <property type="entry name" value="Acyl-CoA N-acyltransferases (Nat)"/>
    <property type="match status" value="1"/>
</dbReference>
<evidence type="ECO:0000313" key="3">
    <source>
        <dbReference type="Proteomes" id="UP001149074"/>
    </source>
</evidence>
<dbReference type="CDD" id="cd04301">
    <property type="entry name" value="NAT_SF"/>
    <property type="match status" value="1"/>
</dbReference>